<comment type="caution">
    <text evidence="3">The sequence shown here is derived from an EMBL/GenBank/DDBJ whole genome shotgun (WGS) entry which is preliminary data.</text>
</comment>
<evidence type="ECO:0000256" key="2">
    <source>
        <dbReference type="SAM" id="Phobius"/>
    </source>
</evidence>
<evidence type="ECO:0000313" key="4">
    <source>
        <dbReference type="Proteomes" id="UP001596116"/>
    </source>
</evidence>
<organism evidence="3 4">
    <name type="scientific">Hyphococcus aureus</name>
    <dbReference type="NCBI Taxonomy" id="2666033"/>
    <lineage>
        <taxon>Bacteria</taxon>
        <taxon>Pseudomonadati</taxon>
        <taxon>Pseudomonadota</taxon>
        <taxon>Alphaproteobacteria</taxon>
        <taxon>Parvularculales</taxon>
        <taxon>Parvularculaceae</taxon>
        <taxon>Hyphococcus</taxon>
    </lineage>
</organism>
<protein>
    <recommendedName>
        <fullName evidence="5">DUF4231 domain-containing protein</fullName>
    </recommendedName>
</protein>
<evidence type="ECO:0008006" key="5">
    <source>
        <dbReference type="Google" id="ProtNLM"/>
    </source>
</evidence>
<reference evidence="3 4" key="1">
    <citation type="submission" date="2024-09" db="EMBL/GenBank/DDBJ databases">
        <authorList>
            <person name="Zhang Z.-H."/>
        </authorList>
    </citation>
    <scope>NUCLEOTIDE SEQUENCE [LARGE SCALE GENOMIC DNA]</scope>
    <source>
        <strain evidence="3 4">HHTR114</strain>
    </source>
</reference>
<proteinExistence type="predicted"/>
<dbReference type="Proteomes" id="UP001596116">
    <property type="component" value="Unassembled WGS sequence"/>
</dbReference>
<feature type="compositionally biased region" description="Acidic residues" evidence="1">
    <location>
        <begin position="1"/>
        <end position="13"/>
    </location>
</feature>
<name>A0ABW1KWP3_9PROT</name>
<keyword evidence="4" id="KW-1185">Reference proteome</keyword>
<evidence type="ECO:0000256" key="1">
    <source>
        <dbReference type="SAM" id="MobiDB-lite"/>
    </source>
</evidence>
<evidence type="ECO:0000313" key="3">
    <source>
        <dbReference type="EMBL" id="MFC6035007.1"/>
    </source>
</evidence>
<accession>A0ABW1KWP3</accession>
<feature type="transmembrane region" description="Helical" evidence="2">
    <location>
        <begin position="338"/>
        <end position="361"/>
    </location>
</feature>
<keyword evidence="2" id="KW-0812">Transmembrane</keyword>
<gene>
    <name evidence="3" type="ORF">ACFMB1_05595</name>
</gene>
<dbReference type="EMBL" id="JBHPON010000001">
    <property type="protein sequence ID" value="MFC6035007.1"/>
    <property type="molecule type" value="Genomic_DNA"/>
</dbReference>
<feature type="transmembrane region" description="Helical" evidence="2">
    <location>
        <begin position="216"/>
        <end position="237"/>
    </location>
</feature>
<feature type="region of interest" description="Disordered" evidence="1">
    <location>
        <begin position="1"/>
        <end position="51"/>
    </location>
</feature>
<feature type="transmembrane region" description="Helical" evidence="2">
    <location>
        <begin position="177"/>
        <end position="196"/>
    </location>
</feature>
<keyword evidence="2" id="KW-1133">Transmembrane helix</keyword>
<dbReference type="RefSeq" id="WP_379879661.1">
    <property type="nucleotide sequence ID" value="NZ_JBHPON010000001.1"/>
</dbReference>
<sequence>MLDEHNAEEEDSGDKDPRGFPTERLPDPETNAAHRAPNEADTTRSMRSRNRGRLPLSAKRWRLAQSFVTRGEKCGGYYTFREDMDVPREPQDLEVFKDFNSYDPDLHRYFNFRIDYFPGYEARASLLDWNARTWFADINDEMMEAKFPRDMSLRACISAYHITVRKNQATNIRRKRLFQFAGSFAMLTPALALSLFQDALLPDALVKGGQKALLSFGPQSMAFFGVLALFLLIGFLVTRITIGITTTHMTSAFRGNAKDLNAKLQRRMNTLRQNYTRFYKAIAEEEFSGRDSDGAEWTDRAKWWARLAMWMPKRIEYLEKFLQSEMQRIRVFRIWTDALGNLSATLTWLACAAAMLIVAQISGVSNAPFLAATILGLSGSALLAVMSTQAKFSLDNKLIRRWIGDDDWPRFSGIGLDVDFGEIIRRDKDRIRQEKLRGGGFGQN</sequence>
<keyword evidence="2" id="KW-0472">Membrane</keyword>
<feature type="transmembrane region" description="Helical" evidence="2">
    <location>
        <begin position="367"/>
        <end position="387"/>
    </location>
</feature>